<dbReference type="GO" id="GO:0016887">
    <property type="term" value="F:ATP hydrolysis activity"/>
    <property type="evidence" value="ECO:0007669"/>
    <property type="project" value="InterPro"/>
</dbReference>
<dbReference type="InterPro" id="IPR050683">
    <property type="entry name" value="Bact_Polysacc_Export_ATP-bd"/>
</dbReference>
<dbReference type="EMBL" id="DUTF01000222">
    <property type="protein sequence ID" value="HHY26997.1"/>
    <property type="molecule type" value="Genomic_DNA"/>
</dbReference>
<dbReference type="GO" id="GO:0016020">
    <property type="term" value="C:membrane"/>
    <property type="evidence" value="ECO:0007669"/>
    <property type="project" value="InterPro"/>
</dbReference>
<evidence type="ECO:0000256" key="1">
    <source>
        <dbReference type="ARBA" id="ARBA00005417"/>
    </source>
</evidence>
<evidence type="ECO:0000256" key="2">
    <source>
        <dbReference type="ARBA" id="ARBA00022448"/>
    </source>
</evidence>
<dbReference type="Proteomes" id="UP000553059">
    <property type="component" value="Unassembled WGS sequence"/>
</dbReference>
<comment type="caution">
    <text evidence="6">The sequence shown here is derived from an EMBL/GenBank/DDBJ whole genome shotgun (WGS) entry which is preliminary data.</text>
</comment>
<sequence length="244" mass="26989">MQSAIDVADVSMVFNMAEDKIGSLKEYVVKLAKGQLRYREFSALSNITFSVEKGDMFGIVGLNGSGKSTLLKIIAGILKPTKGSVVVHGSIAPLIELGAGFDMELTARENIYLNGSVLGYSKRFIDEHFDSIVEFSELRDFLDVPMKNYSSGMVSRIGFAIATVIKPDILIVDEILGVGDYLFQQKCERRIKELMSGGTTILFVSHSIEQVRSLCNHALWLEHGRIKMIGECKDVCAEYQSMTD</sequence>
<evidence type="ECO:0000313" key="6">
    <source>
        <dbReference type="EMBL" id="HHY26997.1"/>
    </source>
</evidence>
<gene>
    <name evidence="6" type="ORF">GX523_09700</name>
</gene>
<dbReference type="InterPro" id="IPR003439">
    <property type="entry name" value="ABC_transporter-like_ATP-bd"/>
</dbReference>
<evidence type="ECO:0000259" key="5">
    <source>
        <dbReference type="PROSITE" id="PS50893"/>
    </source>
</evidence>
<dbReference type="GO" id="GO:0140359">
    <property type="term" value="F:ABC-type transporter activity"/>
    <property type="evidence" value="ECO:0007669"/>
    <property type="project" value="InterPro"/>
</dbReference>
<dbReference type="PROSITE" id="PS50893">
    <property type="entry name" value="ABC_TRANSPORTER_2"/>
    <property type="match status" value="1"/>
</dbReference>
<feature type="domain" description="ABC transporter" evidence="5">
    <location>
        <begin position="29"/>
        <end position="243"/>
    </location>
</feature>
<dbReference type="PANTHER" id="PTHR46743:SF2">
    <property type="entry name" value="TEICHOIC ACIDS EXPORT ATP-BINDING PROTEIN TAGH"/>
    <property type="match status" value="1"/>
</dbReference>
<organism evidence="6 7">
    <name type="scientific">Desulfitobacterium dehalogenans</name>
    <dbReference type="NCBI Taxonomy" id="36854"/>
    <lineage>
        <taxon>Bacteria</taxon>
        <taxon>Bacillati</taxon>
        <taxon>Bacillota</taxon>
        <taxon>Clostridia</taxon>
        <taxon>Eubacteriales</taxon>
        <taxon>Desulfitobacteriaceae</taxon>
        <taxon>Desulfitobacterium</taxon>
    </lineage>
</organism>
<protein>
    <submittedName>
        <fullName evidence="6">ABC transporter ATP-binding protein</fullName>
    </submittedName>
</protein>
<dbReference type="InterPro" id="IPR027417">
    <property type="entry name" value="P-loop_NTPase"/>
</dbReference>
<evidence type="ECO:0000256" key="4">
    <source>
        <dbReference type="ARBA" id="ARBA00022840"/>
    </source>
</evidence>
<evidence type="ECO:0000256" key="3">
    <source>
        <dbReference type="ARBA" id="ARBA00022741"/>
    </source>
</evidence>
<dbReference type="GO" id="GO:0005524">
    <property type="term" value="F:ATP binding"/>
    <property type="evidence" value="ECO:0007669"/>
    <property type="project" value="UniProtKB-KW"/>
</dbReference>
<proteinExistence type="inferred from homology"/>
<dbReference type="InterPro" id="IPR015860">
    <property type="entry name" value="ABC_transpr_TagH-like"/>
</dbReference>
<dbReference type="SUPFAM" id="SSF52540">
    <property type="entry name" value="P-loop containing nucleoside triphosphate hydrolases"/>
    <property type="match status" value="1"/>
</dbReference>
<dbReference type="PANTHER" id="PTHR46743">
    <property type="entry name" value="TEICHOIC ACIDS EXPORT ATP-BINDING PROTEIN TAGH"/>
    <property type="match status" value="1"/>
</dbReference>
<comment type="similarity">
    <text evidence="1">Belongs to the ABC transporter superfamily.</text>
</comment>
<accession>A0A7C7D9N9</accession>
<dbReference type="AlphaFoldDB" id="A0A7C7D9N9"/>
<dbReference type="InterPro" id="IPR003593">
    <property type="entry name" value="AAA+_ATPase"/>
</dbReference>
<keyword evidence="4 6" id="KW-0067">ATP-binding</keyword>
<keyword evidence="2" id="KW-0813">Transport</keyword>
<dbReference type="Gene3D" id="3.40.50.300">
    <property type="entry name" value="P-loop containing nucleotide triphosphate hydrolases"/>
    <property type="match status" value="1"/>
</dbReference>
<keyword evidence="3" id="KW-0547">Nucleotide-binding</keyword>
<dbReference type="Pfam" id="PF00005">
    <property type="entry name" value="ABC_tran"/>
    <property type="match status" value="1"/>
</dbReference>
<dbReference type="CDD" id="cd03220">
    <property type="entry name" value="ABC_KpsT_Wzt"/>
    <property type="match status" value="1"/>
</dbReference>
<name>A0A7C7D9N9_9FIRM</name>
<reference evidence="6 7" key="1">
    <citation type="journal article" date="2020" name="Biotechnol. Biofuels">
        <title>New insights from the biogas microbiome by comprehensive genome-resolved metagenomics of nearly 1600 species originating from multiple anaerobic digesters.</title>
        <authorList>
            <person name="Campanaro S."/>
            <person name="Treu L."/>
            <person name="Rodriguez-R L.M."/>
            <person name="Kovalovszki A."/>
            <person name="Ziels R.M."/>
            <person name="Maus I."/>
            <person name="Zhu X."/>
            <person name="Kougias P.G."/>
            <person name="Basile A."/>
            <person name="Luo G."/>
            <person name="Schluter A."/>
            <person name="Konstantinidis K.T."/>
            <person name="Angelidaki I."/>
        </authorList>
    </citation>
    <scope>NUCLEOTIDE SEQUENCE [LARGE SCALE GENOMIC DNA]</scope>
    <source>
        <strain evidence="6">AS05jafATM_4</strain>
    </source>
</reference>
<dbReference type="SMART" id="SM00382">
    <property type="entry name" value="AAA"/>
    <property type="match status" value="1"/>
</dbReference>
<evidence type="ECO:0000313" key="7">
    <source>
        <dbReference type="Proteomes" id="UP000553059"/>
    </source>
</evidence>